<reference evidence="2 3" key="1">
    <citation type="journal article" date="2013" name="Nature">
        <title>Insights into bilaterian evolution from three spiralian genomes.</title>
        <authorList>
            <person name="Simakov O."/>
            <person name="Marletaz F."/>
            <person name="Cho S.J."/>
            <person name="Edsinger-Gonzales E."/>
            <person name="Havlak P."/>
            <person name="Hellsten U."/>
            <person name="Kuo D.H."/>
            <person name="Larsson T."/>
            <person name="Lv J."/>
            <person name="Arendt D."/>
            <person name="Savage R."/>
            <person name="Osoegawa K."/>
            <person name="de Jong P."/>
            <person name="Grimwood J."/>
            <person name="Chapman J.A."/>
            <person name="Shapiro H."/>
            <person name="Aerts A."/>
            <person name="Otillar R.P."/>
            <person name="Terry A.Y."/>
            <person name="Boore J.L."/>
            <person name="Grigoriev I.V."/>
            <person name="Lindberg D.R."/>
            <person name="Seaver E.C."/>
            <person name="Weisblat D.A."/>
            <person name="Putnam N.H."/>
            <person name="Rokhsar D.S."/>
        </authorList>
    </citation>
    <scope>NUCLEOTIDE SEQUENCE [LARGE SCALE GENOMIC DNA]</scope>
</reference>
<gene>
    <name evidence="2" type="ORF">LOTGIDRAFT_153912</name>
</gene>
<name>V3ZJL5_LOTGI</name>
<dbReference type="OrthoDB" id="6160667at2759"/>
<dbReference type="GeneID" id="20236153"/>
<dbReference type="RefSeq" id="XP_009058156.1">
    <property type="nucleotide sequence ID" value="XM_009059908.1"/>
</dbReference>
<dbReference type="EMBL" id="KB202283">
    <property type="protein sequence ID" value="ESO91468.1"/>
    <property type="molecule type" value="Genomic_DNA"/>
</dbReference>
<keyword evidence="3" id="KW-1185">Reference proteome</keyword>
<protein>
    <submittedName>
        <fullName evidence="2">Uncharacterized protein</fullName>
    </submittedName>
</protein>
<sequence>MYGLRRERPLTEKGKMMFDSKCSTQQRNCDTSWNRVEDLIISLHECNDVKSLRKLDYDINQACHTYCKSVKLYLKREGTAEASAALETFSPHFDKCLEVVNKCLTDLRNKKLELIETISQSGASVQSGTSSSKRAKAAVEQTKLEYVRQEGELLKQKAAIEANISIVKQKAVAAAANIEATYDEDKVEEPRIPVSDKMQDVQIFVDESRRFTLQSDSNQTFPLSMYAPVASANVNIPPNPVNAFDDMGELSSAPLPNLPVSSPVIIPPRNVNFSAPINQPTPPEYLPYGSQGNIPPTSLFTSFSSQ</sequence>
<feature type="compositionally biased region" description="Polar residues" evidence="1">
    <location>
        <begin position="290"/>
        <end position="306"/>
    </location>
</feature>
<dbReference type="KEGG" id="lgi:LOTGIDRAFT_153912"/>
<dbReference type="HOGENOM" id="CLU_909971_0_0_1"/>
<dbReference type="AlphaFoldDB" id="V3ZJL5"/>
<organism evidence="2 3">
    <name type="scientific">Lottia gigantea</name>
    <name type="common">Giant owl limpet</name>
    <dbReference type="NCBI Taxonomy" id="225164"/>
    <lineage>
        <taxon>Eukaryota</taxon>
        <taxon>Metazoa</taxon>
        <taxon>Spiralia</taxon>
        <taxon>Lophotrochozoa</taxon>
        <taxon>Mollusca</taxon>
        <taxon>Gastropoda</taxon>
        <taxon>Patellogastropoda</taxon>
        <taxon>Lottioidea</taxon>
        <taxon>Lottiidae</taxon>
        <taxon>Lottia</taxon>
    </lineage>
</organism>
<evidence type="ECO:0000313" key="3">
    <source>
        <dbReference type="Proteomes" id="UP000030746"/>
    </source>
</evidence>
<dbReference type="Proteomes" id="UP000030746">
    <property type="component" value="Unassembled WGS sequence"/>
</dbReference>
<evidence type="ECO:0000256" key="1">
    <source>
        <dbReference type="SAM" id="MobiDB-lite"/>
    </source>
</evidence>
<dbReference type="CTD" id="20236153"/>
<feature type="region of interest" description="Disordered" evidence="1">
    <location>
        <begin position="274"/>
        <end position="306"/>
    </location>
</feature>
<proteinExistence type="predicted"/>
<evidence type="ECO:0000313" key="2">
    <source>
        <dbReference type="EMBL" id="ESO91468.1"/>
    </source>
</evidence>
<accession>V3ZJL5</accession>